<keyword evidence="1" id="KW-0732">Signal</keyword>
<dbReference type="PANTHER" id="PTHR34406">
    <property type="entry name" value="PROTEIN YCEI"/>
    <property type="match status" value="1"/>
</dbReference>
<organism evidence="3 4">
    <name type="scientific">Spirosoma endophyticum</name>
    <dbReference type="NCBI Taxonomy" id="662367"/>
    <lineage>
        <taxon>Bacteria</taxon>
        <taxon>Pseudomonadati</taxon>
        <taxon>Bacteroidota</taxon>
        <taxon>Cytophagia</taxon>
        <taxon>Cytophagales</taxon>
        <taxon>Cytophagaceae</taxon>
        <taxon>Spirosoma</taxon>
    </lineage>
</organism>
<dbReference type="InterPro" id="IPR007372">
    <property type="entry name" value="Lipid/polyisoprenoid-bd_YceI"/>
</dbReference>
<proteinExistence type="predicted"/>
<gene>
    <name evidence="3" type="ORF">SAMN05216167_101266</name>
</gene>
<dbReference type="Gene3D" id="2.40.128.110">
    <property type="entry name" value="Lipid/polyisoprenoid-binding, YceI-like"/>
    <property type="match status" value="1"/>
</dbReference>
<dbReference type="Pfam" id="PF04264">
    <property type="entry name" value="YceI"/>
    <property type="match status" value="1"/>
</dbReference>
<dbReference type="SUPFAM" id="SSF101874">
    <property type="entry name" value="YceI-like"/>
    <property type="match status" value="1"/>
</dbReference>
<dbReference type="EMBL" id="FOLQ01000001">
    <property type="protein sequence ID" value="SFC00543.1"/>
    <property type="molecule type" value="Genomic_DNA"/>
</dbReference>
<name>A0A1I1FTZ8_9BACT</name>
<evidence type="ECO:0000259" key="2">
    <source>
        <dbReference type="SMART" id="SM00867"/>
    </source>
</evidence>
<dbReference type="PANTHER" id="PTHR34406:SF1">
    <property type="entry name" value="PROTEIN YCEI"/>
    <property type="match status" value="1"/>
</dbReference>
<dbReference type="SMART" id="SM00867">
    <property type="entry name" value="YceI"/>
    <property type="match status" value="1"/>
</dbReference>
<accession>A0A1I1FTZ8</accession>
<keyword evidence="4" id="KW-1185">Reference proteome</keyword>
<sequence length="199" mass="21352">MKAFVLSVAALLTLSTSYAQTWALDKAHAKVGFTVTHMMLSEVDGLFKTFDAKVTAAKPDLSDAVFEFSGDVNSIDTGNEKRDGDLKGEKYFDAAKFPTLSFKSKSFQKAGDKKYKVTGNLTIHGVTKPITLDVVMNGPITNEGPRGKSEKVGFNMKGTLKRSDFGIGAGTPGAIISDEIEVKANGEFTKQADATAEKK</sequence>
<dbReference type="InterPro" id="IPR036761">
    <property type="entry name" value="TTHA0802/YceI-like_sf"/>
</dbReference>
<evidence type="ECO:0000313" key="4">
    <source>
        <dbReference type="Proteomes" id="UP000198598"/>
    </source>
</evidence>
<evidence type="ECO:0000313" key="3">
    <source>
        <dbReference type="EMBL" id="SFC00543.1"/>
    </source>
</evidence>
<feature type="chain" id="PRO_5011652358" evidence="1">
    <location>
        <begin position="20"/>
        <end position="199"/>
    </location>
</feature>
<feature type="domain" description="Lipid/polyisoprenoid-binding YceI-like" evidence="2">
    <location>
        <begin position="21"/>
        <end position="189"/>
    </location>
</feature>
<feature type="signal peptide" evidence="1">
    <location>
        <begin position="1"/>
        <end position="19"/>
    </location>
</feature>
<evidence type="ECO:0000256" key="1">
    <source>
        <dbReference type="SAM" id="SignalP"/>
    </source>
</evidence>
<dbReference type="OrthoDB" id="9811006at2"/>
<dbReference type="Proteomes" id="UP000198598">
    <property type="component" value="Unassembled WGS sequence"/>
</dbReference>
<reference evidence="3 4" key="1">
    <citation type="submission" date="2016-10" db="EMBL/GenBank/DDBJ databases">
        <authorList>
            <person name="de Groot N.N."/>
        </authorList>
    </citation>
    <scope>NUCLEOTIDE SEQUENCE [LARGE SCALE GENOMIC DNA]</scope>
    <source>
        <strain evidence="3 4">DSM 26130</strain>
    </source>
</reference>
<protein>
    <submittedName>
        <fullName evidence="3">Polyisoprenoid-binding protein YceI</fullName>
    </submittedName>
</protein>
<dbReference type="AlphaFoldDB" id="A0A1I1FTZ8"/>
<dbReference type="STRING" id="662367.SAMN05216167_101266"/>
<dbReference type="RefSeq" id="WP_093822658.1">
    <property type="nucleotide sequence ID" value="NZ_FOLQ01000001.1"/>
</dbReference>